<organism evidence="2 3">
    <name type="scientific">Acyrthosiphon pisum</name>
    <name type="common">Pea aphid</name>
    <dbReference type="NCBI Taxonomy" id="7029"/>
    <lineage>
        <taxon>Eukaryota</taxon>
        <taxon>Metazoa</taxon>
        <taxon>Ecdysozoa</taxon>
        <taxon>Arthropoda</taxon>
        <taxon>Hexapoda</taxon>
        <taxon>Insecta</taxon>
        <taxon>Pterygota</taxon>
        <taxon>Neoptera</taxon>
        <taxon>Paraneoptera</taxon>
        <taxon>Hemiptera</taxon>
        <taxon>Sternorrhyncha</taxon>
        <taxon>Aphidomorpha</taxon>
        <taxon>Aphidoidea</taxon>
        <taxon>Aphididae</taxon>
        <taxon>Macrosiphini</taxon>
        <taxon>Acyrthosiphon</taxon>
    </lineage>
</organism>
<evidence type="ECO:0000313" key="2">
    <source>
        <dbReference type="EnsemblMetazoa" id="XP_016661378.1"/>
    </source>
</evidence>
<dbReference type="GeneID" id="107884229"/>
<dbReference type="AlphaFoldDB" id="A0A8R2HA85"/>
<keyword evidence="3" id="KW-1185">Reference proteome</keyword>
<evidence type="ECO:0000313" key="3">
    <source>
        <dbReference type="Proteomes" id="UP000007819"/>
    </source>
</evidence>
<reference evidence="3" key="1">
    <citation type="submission" date="2010-06" db="EMBL/GenBank/DDBJ databases">
        <authorList>
            <person name="Jiang H."/>
            <person name="Abraham K."/>
            <person name="Ali S."/>
            <person name="Alsbrooks S.L."/>
            <person name="Anim B.N."/>
            <person name="Anosike U.S."/>
            <person name="Attaway T."/>
            <person name="Bandaranaike D.P."/>
            <person name="Battles P.K."/>
            <person name="Bell S.N."/>
            <person name="Bell A.V."/>
            <person name="Beltran B."/>
            <person name="Bickham C."/>
            <person name="Bustamante Y."/>
            <person name="Caleb T."/>
            <person name="Canada A."/>
            <person name="Cardenas V."/>
            <person name="Carter K."/>
            <person name="Chacko J."/>
            <person name="Chandrabose M.N."/>
            <person name="Chavez D."/>
            <person name="Chavez A."/>
            <person name="Chen L."/>
            <person name="Chu H.-S."/>
            <person name="Claassen K.J."/>
            <person name="Cockrell R."/>
            <person name="Collins M."/>
            <person name="Cooper J.A."/>
            <person name="Cree A."/>
            <person name="Curry S.M."/>
            <person name="Da Y."/>
            <person name="Dao M.D."/>
            <person name="Das B."/>
            <person name="Davila M.-L."/>
            <person name="Davy-Carroll L."/>
            <person name="Denson S."/>
            <person name="Dinh H."/>
            <person name="Ebong V.E."/>
            <person name="Edwards J.R."/>
            <person name="Egan A."/>
            <person name="El-Daye J."/>
            <person name="Escobedo L."/>
            <person name="Fernandez S."/>
            <person name="Fernando P.R."/>
            <person name="Flagg N."/>
            <person name="Forbes L.D."/>
            <person name="Fowler R.G."/>
            <person name="Fu Q."/>
            <person name="Gabisi R.A."/>
            <person name="Ganer J."/>
            <person name="Garbino Pronczuk A."/>
            <person name="Garcia R.M."/>
            <person name="Garner T."/>
            <person name="Garrett T.E."/>
            <person name="Gonzalez D.A."/>
            <person name="Hamid H."/>
            <person name="Hawkins E.S."/>
            <person name="Hirani K."/>
            <person name="Hogues M.E."/>
            <person name="Hollins B."/>
            <person name="Hsiao C.-H."/>
            <person name="Jabil R."/>
            <person name="James M.L."/>
            <person name="Jhangiani S.N."/>
            <person name="Johnson B."/>
            <person name="Johnson Q."/>
            <person name="Joshi V."/>
            <person name="Kalu J.B."/>
            <person name="Kam C."/>
            <person name="Kashfia A."/>
            <person name="Keebler J."/>
            <person name="Kisamo H."/>
            <person name="Kovar C.L."/>
            <person name="Lago L.A."/>
            <person name="Lai C.-Y."/>
            <person name="Laidlaw J."/>
            <person name="Lara F."/>
            <person name="Le T.-K."/>
            <person name="Lee S.L."/>
            <person name="Legall F.H."/>
            <person name="Lemon S.J."/>
            <person name="Lewis L.R."/>
            <person name="Li B."/>
            <person name="Liu Y."/>
            <person name="Liu Y.-S."/>
            <person name="Lopez J."/>
            <person name="Lozado R.J."/>
            <person name="Lu J."/>
            <person name="Madu R.C."/>
            <person name="Maheshwari M."/>
            <person name="Maheshwari R."/>
            <person name="Malloy K."/>
            <person name="Martinez E."/>
            <person name="Mathew T."/>
            <person name="Mercado I.C."/>
            <person name="Mercado C."/>
            <person name="Meyer B."/>
            <person name="Montgomery K."/>
            <person name="Morgan M.B."/>
            <person name="Munidasa M."/>
            <person name="Nazareth L.V."/>
            <person name="Nelson J."/>
            <person name="Ng B.M."/>
            <person name="Nguyen N.B."/>
            <person name="Nguyen P.Q."/>
            <person name="Nguyen T."/>
            <person name="Obregon M."/>
            <person name="Okwuonu G.O."/>
            <person name="Onwere C.G."/>
            <person name="Orozco G."/>
            <person name="Parra A."/>
            <person name="Patel S."/>
            <person name="Patil S."/>
            <person name="Perez A."/>
            <person name="Perez Y."/>
            <person name="Pham C."/>
            <person name="Primus E.L."/>
            <person name="Pu L.-L."/>
            <person name="Puazo M."/>
            <person name="Qin X."/>
            <person name="Quiroz J.B."/>
            <person name="Reese J."/>
            <person name="Richards S."/>
            <person name="Rives C.M."/>
            <person name="Robberts R."/>
            <person name="Ruiz S.J."/>
            <person name="Ruiz M.J."/>
            <person name="Santibanez J."/>
            <person name="Schneider B.W."/>
            <person name="Sisson I."/>
            <person name="Smith M."/>
            <person name="Sodergren E."/>
            <person name="Song X.-Z."/>
            <person name="Song B.B."/>
            <person name="Summersgill H."/>
            <person name="Thelus R."/>
            <person name="Thornton R.D."/>
            <person name="Trejos Z.Y."/>
            <person name="Usmani K."/>
            <person name="Vattathil S."/>
            <person name="Villasana D."/>
            <person name="Walker D.L."/>
            <person name="Wang S."/>
            <person name="Wang K."/>
            <person name="White C.S."/>
            <person name="Williams A.C."/>
            <person name="Williamson J."/>
            <person name="Wilson K."/>
            <person name="Woghiren I.O."/>
            <person name="Woodworth J.R."/>
            <person name="Worley K.C."/>
            <person name="Wright R.A."/>
            <person name="Wu W."/>
            <person name="Young L."/>
            <person name="Zhang L."/>
            <person name="Zhang J."/>
            <person name="Zhu Y."/>
            <person name="Muzny D.M."/>
            <person name="Weinstock G."/>
            <person name="Gibbs R.A."/>
        </authorList>
    </citation>
    <scope>NUCLEOTIDE SEQUENCE [LARGE SCALE GENOMIC DNA]</scope>
    <source>
        <strain evidence="3">LSR1</strain>
    </source>
</reference>
<sequence length="176" mass="20347">METNNKASMSHVKSGSSDEDALHRENLSTAQLVYLKIKALRNLCCKNNLIKNDGVKIGWLDMSQIEEILKKYNHGENKSRNKLLPHTLQKWNPLDNTFDPIVSDVVYEFDFLKYAEIKPDRCACYKNLIKDSVSETSNSYQNSNDCSQTIVDTISEAMEIDYAFLEKWEKENQEKN</sequence>
<dbReference type="EnsemblMetazoa" id="XM_016805889.2">
    <property type="protein sequence ID" value="XP_016661378.1"/>
    <property type="gene ID" value="LOC107884229"/>
</dbReference>
<dbReference type="RefSeq" id="XP_016661378.1">
    <property type="nucleotide sequence ID" value="XM_016805889.2"/>
</dbReference>
<accession>A0A8R2HA85</accession>
<name>A0A8R2HA85_ACYPI</name>
<proteinExistence type="predicted"/>
<evidence type="ECO:0000256" key="1">
    <source>
        <dbReference type="SAM" id="MobiDB-lite"/>
    </source>
</evidence>
<reference evidence="2" key="2">
    <citation type="submission" date="2022-06" db="UniProtKB">
        <authorList>
            <consortium name="EnsemblMetazoa"/>
        </authorList>
    </citation>
    <scope>IDENTIFICATION</scope>
</reference>
<dbReference type="Proteomes" id="UP000007819">
    <property type="component" value="Chromosome X"/>
</dbReference>
<feature type="compositionally biased region" description="Polar residues" evidence="1">
    <location>
        <begin position="1"/>
        <end position="15"/>
    </location>
</feature>
<protein>
    <submittedName>
        <fullName evidence="2">Uncharacterized protein</fullName>
    </submittedName>
</protein>
<feature type="region of interest" description="Disordered" evidence="1">
    <location>
        <begin position="1"/>
        <end position="20"/>
    </location>
</feature>